<dbReference type="InterPro" id="IPR038696">
    <property type="entry name" value="IalB_sf"/>
</dbReference>
<sequence length="185" mass="19542">MVKKMKNLRFLGTGAIAAALSLAACATLAQSAQPVAPSPGLASPRIIEKANYGDWRVVCLDQPGGLCSAYQELLQRDTRQLIARVELTRVERDGLMATLLLPLGILLAEGVGIQVDGSGSTTRYAFAACQRRGCIAQLMVDADLRRALTQGKQLTLLVAAGNGERLGLTLSLQGLTTALAELPAR</sequence>
<dbReference type="EMBL" id="CP016440">
    <property type="protein sequence ID" value="ANY16120.1"/>
    <property type="molecule type" value="Genomic_DNA"/>
</dbReference>
<accession>A0A0M7HJ89</accession>
<dbReference type="Proteomes" id="UP000092950">
    <property type="component" value="Chromosome"/>
</dbReference>
<evidence type="ECO:0000313" key="5">
    <source>
        <dbReference type="Proteomes" id="UP000092950"/>
    </source>
</evidence>
<evidence type="ECO:0000313" key="4">
    <source>
        <dbReference type="Proteomes" id="UP000053096"/>
    </source>
</evidence>
<dbReference type="PROSITE" id="PS51257">
    <property type="entry name" value="PROKAR_LIPOPROTEIN"/>
    <property type="match status" value="1"/>
</dbReference>
<protein>
    <submittedName>
        <fullName evidence="3">Invasion protein B, involved in pathogenesis</fullName>
    </submittedName>
</protein>
<organism evidence="3 4">
    <name type="scientific">Bordetella pseudohinzii</name>
    <dbReference type="NCBI Taxonomy" id="1331258"/>
    <lineage>
        <taxon>Bacteria</taxon>
        <taxon>Pseudomonadati</taxon>
        <taxon>Pseudomonadota</taxon>
        <taxon>Betaproteobacteria</taxon>
        <taxon>Burkholderiales</taxon>
        <taxon>Alcaligenaceae</taxon>
        <taxon>Bordetella</taxon>
    </lineage>
</organism>
<keyword evidence="5" id="KW-1185">Reference proteome</keyword>
<reference evidence="2 5" key="2">
    <citation type="submission" date="2016-07" db="EMBL/GenBank/DDBJ databases">
        <title>Complete genome sequences of Bordetella pseudohinzii.</title>
        <authorList>
            <person name="Spilker T."/>
            <person name="Darrah R."/>
            <person name="LiPuma J.J."/>
        </authorList>
    </citation>
    <scope>NUCLEOTIDE SEQUENCE [LARGE SCALE GENOMIC DNA]</scope>
    <source>
        <strain evidence="2 5">HI4681</strain>
    </source>
</reference>
<accession>A0A0J6BRL2</accession>
<evidence type="ECO:0000313" key="2">
    <source>
        <dbReference type="EMBL" id="ANY16120.1"/>
    </source>
</evidence>
<name>A0A0J6BRL2_9BORD</name>
<dbReference type="EMBL" id="CYTV01000015">
    <property type="protein sequence ID" value="CUJ10155.1"/>
    <property type="molecule type" value="Genomic_DNA"/>
</dbReference>
<feature type="chain" id="PRO_5005268151" evidence="1">
    <location>
        <begin position="27"/>
        <end position="185"/>
    </location>
</feature>
<dbReference type="Pfam" id="PF06776">
    <property type="entry name" value="IalB"/>
    <property type="match status" value="1"/>
</dbReference>
<keyword evidence="1" id="KW-0732">Signal</keyword>
<reference evidence="3 4" key="1">
    <citation type="submission" date="2015-09" db="EMBL/GenBank/DDBJ databases">
        <authorList>
            <person name="Jackson K.R."/>
            <person name="Lunt B.L."/>
            <person name="Fisher J.N.B."/>
            <person name="Gardner A.V."/>
            <person name="Bailey M.E."/>
            <person name="Deus L.M."/>
            <person name="Earl A.S."/>
            <person name="Gibby P.D."/>
            <person name="Hartmann K.A."/>
            <person name="Liu J.E."/>
            <person name="Manci A.M."/>
            <person name="Nielsen D.A."/>
            <person name="Solomon M.B."/>
            <person name="Breakwell D.P."/>
            <person name="Burnett S.H."/>
            <person name="Grose J.H."/>
        </authorList>
    </citation>
    <scope>NUCLEOTIDE SEQUENCE [LARGE SCALE GENOMIC DNA]</scope>
    <source>
        <strain evidence="3 4">2789STDY5608636</strain>
    </source>
</reference>
<dbReference type="KEGG" id="bpdz:BBN53_09555"/>
<evidence type="ECO:0000313" key="3">
    <source>
        <dbReference type="EMBL" id="CUJ10155.1"/>
    </source>
</evidence>
<dbReference type="Gene3D" id="2.60.40.1880">
    <property type="entry name" value="Invasion associated locus B (IalB) protein"/>
    <property type="match status" value="1"/>
</dbReference>
<gene>
    <name evidence="2" type="ORF">BBN53_09555</name>
    <name evidence="3" type="ORF">ERS370011_03758</name>
</gene>
<feature type="signal peptide" evidence="1">
    <location>
        <begin position="1"/>
        <end position="26"/>
    </location>
</feature>
<dbReference type="InterPro" id="IPR010642">
    <property type="entry name" value="Invasion_prot_B"/>
</dbReference>
<dbReference type="Proteomes" id="UP000053096">
    <property type="component" value="Unassembled WGS sequence"/>
</dbReference>
<proteinExistence type="predicted"/>
<dbReference type="OrthoDB" id="9797912at2"/>
<dbReference type="AlphaFoldDB" id="A0A0J6BRL2"/>
<evidence type="ECO:0000256" key="1">
    <source>
        <dbReference type="SAM" id="SignalP"/>
    </source>
</evidence>